<keyword evidence="6" id="KW-0175">Coiled coil</keyword>
<evidence type="ECO:0000313" key="9">
    <source>
        <dbReference type="EMBL" id="VFJ90319.1"/>
    </source>
</evidence>
<dbReference type="InterPro" id="IPR003593">
    <property type="entry name" value="AAA+_ATPase"/>
</dbReference>
<feature type="coiled-coil region" evidence="6">
    <location>
        <begin position="540"/>
        <end position="608"/>
    </location>
</feature>
<feature type="domain" description="ABC transporter" evidence="7">
    <location>
        <begin position="2"/>
        <end position="247"/>
    </location>
</feature>
<evidence type="ECO:0000256" key="4">
    <source>
        <dbReference type="ARBA" id="ARBA00061571"/>
    </source>
</evidence>
<dbReference type="EMBL" id="CAADFJ010000010">
    <property type="protein sequence ID" value="VFJ96995.1"/>
    <property type="molecule type" value="Genomic_DNA"/>
</dbReference>
<evidence type="ECO:0000256" key="2">
    <source>
        <dbReference type="ARBA" id="ARBA00022741"/>
    </source>
</evidence>
<dbReference type="Pfam" id="PF00005">
    <property type="entry name" value="ABC_tran"/>
    <property type="match status" value="2"/>
</dbReference>
<dbReference type="InterPro" id="IPR003439">
    <property type="entry name" value="ABC_transporter-like_ATP-bd"/>
</dbReference>
<dbReference type="InterPro" id="IPR017871">
    <property type="entry name" value="ABC_transporter-like_CS"/>
</dbReference>
<sequence>MLQLEEITLLRDGRALLEQASLTVHPGQRVGVIGRNGCGKSSLFALLQGHLPVAHGAVTLPAHWVIASVAQETPATRRSALDWVTDGDGELRRLERALTEAEGVHDGQIIAELHDRYAAIDGYDAERRATLLIHGLGFAPGEEHRPVDGFSGGWRMRLNLARALMCRSDLLLLDEPTNHLDLDAVLWLEDWLRNRYPGTLLLVSHDREFLDGVVAHIAHFEDRRLVSYRGNYTRFETLRAQRIARQTAAAARQQREIAHIQSFVDRFRAKATKARQAQSRLKALARMETIAAVHVESPFQFQIPHPARFGNPLLELEKARMGYGDKVVLERVKLKLLPGDRIGLLGRNGAGKSTLVKALTGGLALQSGKRTGAKGLRIGYFAQHQLEQLDPDAGGLTHLRHLSPEAGEGELRKFLGGFAFSGDHALRPTRTFSGGEKARLALALITWQKPHLLLLDEPTNHLDMGMRDALAMALQDYEGAVVLVTHDRYLLSSTTDSWLLVNEAKVEPFAGDLADYRDWLSMDRRETRRREQRDSPKYKIKKLEREMERLQGELSKIARALADTEADTRVGAGADINPLYAAQNKKRRLKLLLRRSETRNALEEVEENWLEASVALEA</sequence>
<keyword evidence="1" id="KW-0677">Repeat</keyword>
<evidence type="ECO:0000256" key="3">
    <source>
        <dbReference type="ARBA" id="ARBA00022840"/>
    </source>
</evidence>
<organism evidence="10">
    <name type="scientific">Candidatus Kentrum eta</name>
    <dbReference type="NCBI Taxonomy" id="2126337"/>
    <lineage>
        <taxon>Bacteria</taxon>
        <taxon>Pseudomonadati</taxon>
        <taxon>Pseudomonadota</taxon>
        <taxon>Gammaproteobacteria</taxon>
        <taxon>Candidatus Kentrum</taxon>
    </lineage>
</organism>
<feature type="domain" description="ABC transporter" evidence="7">
    <location>
        <begin position="314"/>
        <end position="528"/>
    </location>
</feature>
<keyword evidence="2" id="KW-0547">Nucleotide-binding</keyword>
<reference evidence="10" key="1">
    <citation type="submission" date="2019-02" db="EMBL/GenBank/DDBJ databases">
        <authorList>
            <person name="Gruber-Vodicka R. H."/>
            <person name="Seah K. B. B."/>
        </authorList>
    </citation>
    <scope>NUCLEOTIDE SEQUENCE</scope>
    <source>
        <strain evidence="10">BECK_SA2B12</strain>
        <strain evidence="8">BECK_SA2B15</strain>
        <strain evidence="9">BECK_SA2B20</strain>
    </source>
</reference>
<dbReference type="AlphaFoldDB" id="A0A450UWU8"/>
<evidence type="ECO:0000256" key="1">
    <source>
        <dbReference type="ARBA" id="ARBA00022737"/>
    </source>
</evidence>
<comment type="similarity">
    <text evidence="4">Belongs to the ABC transporter superfamily. ABCF family. YheS subfamily.</text>
</comment>
<evidence type="ECO:0000256" key="6">
    <source>
        <dbReference type="SAM" id="Coils"/>
    </source>
</evidence>
<dbReference type="SUPFAM" id="SSF52540">
    <property type="entry name" value="P-loop containing nucleoside triphosphate hydrolases"/>
    <property type="match status" value="2"/>
</dbReference>
<evidence type="ECO:0000313" key="8">
    <source>
        <dbReference type="EMBL" id="VFJ88756.1"/>
    </source>
</evidence>
<dbReference type="SMART" id="SM00382">
    <property type="entry name" value="AAA"/>
    <property type="match status" value="2"/>
</dbReference>
<dbReference type="PANTHER" id="PTHR19211:SF14">
    <property type="entry name" value="ATP-BINDING CASSETTE SUB-FAMILY F MEMBER 1"/>
    <property type="match status" value="1"/>
</dbReference>
<dbReference type="EMBL" id="CAADFI010000009">
    <property type="protein sequence ID" value="VFJ90319.1"/>
    <property type="molecule type" value="Genomic_DNA"/>
</dbReference>
<dbReference type="InterPro" id="IPR032781">
    <property type="entry name" value="ABC_tran_Xtn"/>
</dbReference>
<dbReference type="FunFam" id="3.40.50.300:FF:002053">
    <property type="entry name" value="ABC transporter ATP-binding protein"/>
    <property type="match status" value="1"/>
</dbReference>
<protein>
    <recommendedName>
        <fullName evidence="5">Probable ATP-binding protein YheS</fullName>
    </recommendedName>
</protein>
<dbReference type="PANTHER" id="PTHR19211">
    <property type="entry name" value="ATP-BINDING TRANSPORT PROTEIN-RELATED"/>
    <property type="match status" value="1"/>
</dbReference>
<name>A0A450UWU8_9GAMM</name>
<dbReference type="CDD" id="cd03221">
    <property type="entry name" value="ABCF_EF-3"/>
    <property type="match status" value="2"/>
</dbReference>
<evidence type="ECO:0000313" key="10">
    <source>
        <dbReference type="EMBL" id="VFJ96995.1"/>
    </source>
</evidence>
<accession>A0A450UWU8</accession>
<dbReference type="PROSITE" id="PS50893">
    <property type="entry name" value="ABC_TRANSPORTER_2"/>
    <property type="match status" value="2"/>
</dbReference>
<gene>
    <name evidence="8" type="ORF">BECKH772A_GA0070896_100111</name>
    <name evidence="9" type="ORF">BECKH772B_GA0070898_100093</name>
    <name evidence="10" type="ORF">BECKH772C_GA0070978_100101</name>
</gene>
<dbReference type="InterPro" id="IPR027417">
    <property type="entry name" value="P-loop_NTPase"/>
</dbReference>
<evidence type="ECO:0000259" key="7">
    <source>
        <dbReference type="PROSITE" id="PS50893"/>
    </source>
</evidence>
<dbReference type="InterPro" id="IPR050611">
    <property type="entry name" value="ABCF"/>
</dbReference>
<dbReference type="PROSITE" id="PS00211">
    <property type="entry name" value="ABC_TRANSPORTER_1"/>
    <property type="match status" value="2"/>
</dbReference>
<evidence type="ECO:0000256" key="5">
    <source>
        <dbReference type="ARBA" id="ARBA00069073"/>
    </source>
</evidence>
<dbReference type="EMBL" id="CAADFG010000011">
    <property type="protein sequence ID" value="VFJ88756.1"/>
    <property type="molecule type" value="Genomic_DNA"/>
</dbReference>
<dbReference type="Pfam" id="PF12848">
    <property type="entry name" value="ABC_tran_Xtn"/>
    <property type="match status" value="1"/>
</dbReference>
<dbReference type="FunFam" id="3.40.50.300:FF:000011">
    <property type="entry name" value="Putative ABC transporter ATP-binding component"/>
    <property type="match status" value="1"/>
</dbReference>
<proteinExistence type="inferred from homology"/>
<dbReference type="GO" id="GO:0005524">
    <property type="term" value="F:ATP binding"/>
    <property type="evidence" value="ECO:0007669"/>
    <property type="project" value="UniProtKB-KW"/>
</dbReference>
<dbReference type="Gene3D" id="3.40.50.300">
    <property type="entry name" value="P-loop containing nucleotide triphosphate hydrolases"/>
    <property type="match status" value="2"/>
</dbReference>
<dbReference type="GO" id="GO:0016887">
    <property type="term" value="F:ATP hydrolysis activity"/>
    <property type="evidence" value="ECO:0007669"/>
    <property type="project" value="InterPro"/>
</dbReference>
<keyword evidence="3 10" id="KW-0067">ATP-binding</keyword>